<protein>
    <submittedName>
        <fullName evidence="1">Uncharacterized protein</fullName>
    </submittedName>
</protein>
<feature type="non-terminal residue" evidence="1">
    <location>
        <position position="160"/>
    </location>
</feature>
<name>X0XJI7_9ZZZZ</name>
<sequence length="160" mass="17176">MFSALGRVLLTALGAADAVRPLRVDNEDNLLVSGSDTSPMPTRPRKVQVFDEIQWTAADFIVVGEGETEISDGRSVNSVLTESLQVICELAGAGDGLITVYVLPRLGDAAYYADVGEATVVDSFNADGANEIIRPPISLPCRDWKYYKVAILNGDDAEDL</sequence>
<accession>X0XJI7</accession>
<proteinExistence type="predicted"/>
<dbReference type="EMBL" id="BARS01036022">
    <property type="protein sequence ID" value="GAG25141.1"/>
    <property type="molecule type" value="Genomic_DNA"/>
</dbReference>
<gene>
    <name evidence="1" type="ORF">S01H1_55419</name>
</gene>
<evidence type="ECO:0000313" key="1">
    <source>
        <dbReference type="EMBL" id="GAG25141.1"/>
    </source>
</evidence>
<organism evidence="1">
    <name type="scientific">marine sediment metagenome</name>
    <dbReference type="NCBI Taxonomy" id="412755"/>
    <lineage>
        <taxon>unclassified sequences</taxon>
        <taxon>metagenomes</taxon>
        <taxon>ecological metagenomes</taxon>
    </lineage>
</organism>
<comment type="caution">
    <text evidence="1">The sequence shown here is derived from an EMBL/GenBank/DDBJ whole genome shotgun (WGS) entry which is preliminary data.</text>
</comment>
<reference evidence="1" key="1">
    <citation type="journal article" date="2014" name="Front. Microbiol.">
        <title>High frequency of phylogenetically diverse reductive dehalogenase-homologous genes in deep subseafloor sedimentary metagenomes.</title>
        <authorList>
            <person name="Kawai M."/>
            <person name="Futagami T."/>
            <person name="Toyoda A."/>
            <person name="Takaki Y."/>
            <person name="Nishi S."/>
            <person name="Hori S."/>
            <person name="Arai W."/>
            <person name="Tsubouchi T."/>
            <person name="Morono Y."/>
            <person name="Uchiyama I."/>
            <person name="Ito T."/>
            <person name="Fujiyama A."/>
            <person name="Inagaki F."/>
            <person name="Takami H."/>
        </authorList>
    </citation>
    <scope>NUCLEOTIDE SEQUENCE</scope>
    <source>
        <strain evidence="1">Expedition CK06-06</strain>
    </source>
</reference>
<dbReference type="AlphaFoldDB" id="X0XJI7"/>